<dbReference type="GO" id="GO:0032259">
    <property type="term" value="P:methylation"/>
    <property type="evidence" value="ECO:0007669"/>
    <property type="project" value="UniProtKB-KW"/>
</dbReference>
<dbReference type="SUPFAM" id="SSF53335">
    <property type="entry name" value="S-adenosyl-L-methionine-dependent methyltransferases"/>
    <property type="match status" value="1"/>
</dbReference>
<dbReference type="OrthoDB" id="9812600at2"/>
<dbReference type="AlphaFoldDB" id="A0A1G9R3D1"/>
<dbReference type="InterPro" id="IPR006342">
    <property type="entry name" value="FkbM_mtfrase"/>
</dbReference>
<dbReference type="STRING" id="990371.SAMN05421813_10778"/>
<dbReference type="GO" id="GO:0008168">
    <property type="term" value="F:methyltransferase activity"/>
    <property type="evidence" value="ECO:0007669"/>
    <property type="project" value="UniProtKB-KW"/>
</dbReference>
<proteinExistence type="predicted"/>
<reference evidence="3" key="1">
    <citation type="submission" date="2016-10" db="EMBL/GenBank/DDBJ databases">
        <authorList>
            <person name="Varghese N."/>
            <person name="Submissions S."/>
        </authorList>
    </citation>
    <scope>NUCLEOTIDE SEQUENCE [LARGE SCALE GENOMIC DNA]</scope>
    <source>
        <strain evidence="3">DSM 24536</strain>
    </source>
</reference>
<keyword evidence="2" id="KW-0489">Methyltransferase</keyword>
<dbReference type="Proteomes" id="UP000199226">
    <property type="component" value="Unassembled WGS sequence"/>
</dbReference>
<keyword evidence="2" id="KW-0808">Transferase</keyword>
<sequence length="271" mass="31343">MGLRKEFRRLKRSISSRFNAGDIKLELGRIADYKHFTVGYAHVFDKPFKFHHGPSFAESYHELFETDIYRFKPSGTSRTILDCGANMGLSVLYFSLNYPEHHIIAFEPDPEIFSILEENVKTFGLKNVTLHQKAVWTKTETLKFYTDGGMGGRIGNEYAHQEPKIIDAVPLLDFLTEDVDFLKIDIEGAEDTVLKYCGKSLQNANHIFFEYHNNVNSKQTLHELLALVESLGFHYYIKESATRKRPFVDTRLICESFDMAINVFCYKQQDN</sequence>
<organism evidence="2 3">
    <name type="scientific">Daejeonella rubra</name>
    <dbReference type="NCBI Taxonomy" id="990371"/>
    <lineage>
        <taxon>Bacteria</taxon>
        <taxon>Pseudomonadati</taxon>
        <taxon>Bacteroidota</taxon>
        <taxon>Sphingobacteriia</taxon>
        <taxon>Sphingobacteriales</taxon>
        <taxon>Sphingobacteriaceae</taxon>
        <taxon>Daejeonella</taxon>
    </lineage>
</organism>
<dbReference type="NCBIfam" id="TIGR01444">
    <property type="entry name" value="fkbM_fam"/>
    <property type="match status" value="1"/>
</dbReference>
<dbReference type="RefSeq" id="WP_090702588.1">
    <property type="nucleotide sequence ID" value="NZ_FNHH01000007.1"/>
</dbReference>
<feature type="domain" description="Methyltransferase FkbM" evidence="1">
    <location>
        <begin position="82"/>
        <end position="235"/>
    </location>
</feature>
<dbReference type="CDD" id="cd02440">
    <property type="entry name" value="AdoMet_MTases"/>
    <property type="match status" value="1"/>
</dbReference>
<evidence type="ECO:0000259" key="1">
    <source>
        <dbReference type="Pfam" id="PF05050"/>
    </source>
</evidence>
<evidence type="ECO:0000313" key="3">
    <source>
        <dbReference type="Proteomes" id="UP000199226"/>
    </source>
</evidence>
<dbReference type="PANTHER" id="PTHR34203">
    <property type="entry name" value="METHYLTRANSFERASE, FKBM FAMILY PROTEIN"/>
    <property type="match status" value="1"/>
</dbReference>
<dbReference type="EMBL" id="FNHH01000007">
    <property type="protein sequence ID" value="SDM17796.1"/>
    <property type="molecule type" value="Genomic_DNA"/>
</dbReference>
<dbReference type="InterPro" id="IPR029063">
    <property type="entry name" value="SAM-dependent_MTases_sf"/>
</dbReference>
<name>A0A1G9R3D1_9SPHI</name>
<protein>
    <submittedName>
        <fullName evidence="2">Methyltransferase, FkbM family</fullName>
    </submittedName>
</protein>
<accession>A0A1G9R3D1</accession>
<evidence type="ECO:0000313" key="2">
    <source>
        <dbReference type="EMBL" id="SDM17796.1"/>
    </source>
</evidence>
<dbReference type="InterPro" id="IPR052514">
    <property type="entry name" value="SAM-dependent_MTase"/>
</dbReference>
<gene>
    <name evidence="2" type="ORF">SAMN05421813_10778</name>
</gene>
<dbReference type="PANTHER" id="PTHR34203:SF15">
    <property type="entry name" value="SLL1173 PROTEIN"/>
    <property type="match status" value="1"/>
</dbReference>
<keyword evidence="3" id="KW-1185">Reference proteome</keyword>
<dbReference type="Pfam" id="PF05050">
    <property type="entry name" value="Methyltransf_21"/>
    <property type="match status" value="1"/>
</dbReference>
<dbReference type="Gene3D" id="3.40.50.150">
    <property type="entry name" value="Vaccinia Virus protein VP39"/>
    <property type="match status" value="1"/>
</dbReference>